<organism evidence="4 5">
    <name type="scientific">Ectocarpus siliculosus</name>
    <name type="common">Brown alga</name>
    <name type="synonym">Conferva siliculosa</name>
    <dbReference type="NCBI Taxonomy" id="2880"/>
    <lineage>
        <taxon>Eukaryota</taxon>
        <taxon>Sar</taxon>
        <taxon>Stramenopiles</taxon>
        <taxon>Ochrophyta</taxon>
        <taxon>PX clade</taxon>
        <taxon>Phaeophyceae</taxon>
        <taxon>Ectocarpales</taxon>
        <taxon>Ectocarpaceae</taxon>
        <taxon>Ectocarpus</taxon>
    </lineage>
</organism>
<feature type="chain" id="PRO_5003095418" evidence="3">
    <location>
        <begin position="24"/>
        <end position="1547"/>
    </location>
</feature>
<name>D7FRH4_ECTSI</name>
<dbReference type="Proteomes" id="UP000002630">
    <property type="component" value="Linkage Group LG06"/>
</dbReference>
<dbReference type="InParanoid" id="D7FRH4"/>
<sequence>MNYLLLSALVLVSAGGPIWPSWAQVVACGTSSDTSPLRVESSADAVVLGDVVNCTGGGAVEVVWAGAITLDTAISVGSGTFLSITGENDTAGVRGGGQIRMFGVSPAGGLTLTDLKLSGGRAARGGAIRSSMAAVTLNSCAFDGNIATDGDGGAVWVEGGELTIVGGEFSGNSASGNGGAVLATDAAVAIENGTRFEGNSAIEGGGLFCGGSENATLLSASDNASCSLNGVIFAFNNASSETILDYDNMAAPSTQAPLITLYGGGGAAFYHTVVNITDSVFESNYAQLSGGALFGGTDSAMAIDGVTLENNFTPGFAGALAASTATLGGNTLFMNNSAMQSGGGVLGWDSTGTVEFNDVVCSNNTAGGNGGCFYGSGRGILNAGTLMRSNGGIYGASVFAFAGSYISVEGGNFTANRAVSSGGFLYATDGANVTIKGAAVSNNVADRRAGAVYCSGEFLDMGGSKVTIEGGTFSNNEALELGGAVVAWGDTTVVTIKGGEFLNNTAKFFGGFIFLEEEASLSCEGAIVQANTAGDQGGGIYARDATWVNSSCDLICNQAPQGAAAYLTSTVQVANFQNHTVFDTETSGSSVVYVTETSVIASDVSFQSGGSLQEDSSNSAIQLEGGATLIAEDCVFGGWTGDSVIQNANPAEGSLVLDSCDFGDTAAAMVVTSPNSDARIRNALVGDLTIENAAVVNNSLALVDRTLGCDNLNICGSGECVDSALGVLCECLEDDECLGGGGALSIALKTPPPDVTYSPDLVYFELLVSATANGSTPAIWNLTFDADELSLQVLPSSGILPPGEDATVLVTGSPQGQEVGGDLVSQFVVTSVGSGTPDSTTGVDVEVYSAFYLCQAFEYAMPVDDENAAFSCEQCVNIDGAEGLDCELPGATLASLPIREGYWRSSRESLSIHQCVHHTACVGATQISSAQDYCGEGYQGPYCTVCTEGFGRGAGNTCHSCEGTKSRLLIAAGSLFALVILLLVILAVVYLVGGLDAVEGLRRSLSTRSVLSGRDSSSHKVGSSGKSIGRNALTGSEVEERRGEGAASRKGVTSVPISEVDVSEMKSDASSDTDGEDDHAPPMARGGDQPGCCGQGEKIKRWAARLPMDKLKILVVVWQILSVFPSITAVDFPPAYARFLSWIDMLSFDLGHVLSASCVFPVMDFYQSLLLTTLGPLGVAMVLVLTYWIAKRRAGAGSAGSLMRRAAWSRHMAAGLLLSFLVFIATSTMAFKTFACDDEAVEGKSYLRADYSIQCHTDKHEWYKVYAGVMIMVYPVGIPLLYAFILWQNRESLNPRVKTGAVVNPRADGSTDRITYKANSEDLEEKLEKRRRNPDLIPSMFLWKDFGPEIYYYEVVECGRRILLTGVLVFISPNTAAQVAAACMFAFVSLLGFELLRPHLDPVDSWLYRLGCLCIFLSNFLALLIKVDSGVDGNHDVFGAIMIGINMFLIMAVLLASWFSMQQTMDEYVVAAGTLLAFEQLSVHSASRSRALQTSTPRRPPLRPSVVPACLVRADTKGSAGTGRSDSGQDSVRRESPCSSALEEGTS</sequence>
<evidence type="ECO:0000256" key="3">
    <source>
        <dbReference type="SAM" id="SignalP"/>
    </source>
</evidence>
<proteinExistence type="predicted"/>
<dbReference type="SUPFAM" id="SSF51126">
    <property type="entry name" value="Pectin lyase-like"/>
    <property type="match status" value="2"/>
</dbReference>
<dbReference type="PANTHER" id="PTHR11319:SF35">
    <property type="entry name" value="OUTER MEMBRANE PROTEIN PMPC-RELATED"/>
    <property type="match status" value="1"/>
</dbReference>
<dbReference type="InterPro" id="IPR011050">
    <property type="entry name" value="Pectin_lyase_fold/virulence"/>
</dbReference>
<feature type="transmembrane region" description="Helical" evidence="2">
    <location>
        <begin position="1111"/>
        <end position="1130"/>
    </location>
</feature>
<feature type="transmembrane region" description="Helical" evidence="2">
    <location>
        <begin position="1169"/>
        <end position="1190"/>
    </location>
</feature>
<gene>
    <name evidence="4" type="ORF">Esi_0214_0046</name>
</gene>
<evidence type="ECO:0000313" key="5">
    <source>
        <dbReference type="Proteomes" id="UP000002630"/>
    </source>
</evidence>
<protein>
    <submittedName>
        <fullName evidence="4">Polymorphic outer membrane protein</fullName>
    </submittedName>
</protein>
<keyword evidence="5" id="KW-1185">Reference proteome</keyword>
<keyword evidence="2" id="KW-0472">Membrane</keyword>
<dbReference type="EMBL" id="FN649731">
    <property type="protein sequence ID" value="CBJ30765.1"/>
    <property type="molecule type" value="Genomic_DNA"/>
</dbReference>
<feature type="region of interest" description="Disordered" evidence="1">
    <location>
        <begin position="1513"/>
        <end position="1547"/>
    </location>
</feature>
<dbReference type="OMA" id="LICANCT"/>
<feature type="transmembrane region" description="Helical" evidence="2">
    <location>
        <begin position="1362"/>
        <end position="1387"/>
    </location>
</feature>
<keyword evidence="3" id="KW-0732">Signal</keyword>
<evidence type="ECO:0000256" key="1">
    <source>
        <dbReference type="SAM" id="MobiDB-lite"/>
    </source>
</evidence>
<dbReference type="PANTHER" id="PTHR11319">
    <property type="entry name" value="G PROTEIN-COUPLED RECEPTOR-RELATED"/>
    <property type="match status" value="1"/>
</dbReference>
<dbReference type="OrthoDB" id="430340at2759"/>
<feature type="transmembrane region" description="Helical" evidence="2">
    <location>
        <begin position="1437"/>
        <end position="1459"/>
    </location>
</feature>
<accession>D7FRH4</accession>
<reference evidence="4 5" key="1">
    <citation type="journal article" date="2010" name="Nature">
        <title>The Ectocarpus genome and the independent evolution of multicellularity in brown algae.</title>
        <authorList>
            <person name="Cock J.M."/>
            <person name="Sterck L."/>
            <person name="Rouze P."/>
            <person name="Scornet D."/>
            <person name="Allen A.E."/>
            <person name="Amoutzias G."/>
            <person name="Anthouard V."/>
            <person name="Artiguenave F."/>
            <person name="Aury J.M."/>
            <person name="Badger J.H."/>
            <person name="Beszteri B."/>
            <person name="Billiau K."/>
            <person name="Bonnet E."/>
            <person name="Bothwell J.H."/>
            <person name="Bowler C."/>
            <person name="Boyen C."/>
            <person name="Brownlee C."/>
            <person name="Carrano C.J."/>
            <person name="Charrier B."/>
            <person name="Cho G.Y."/>
            <person name="Coelho S.M."/>
            <person name="Collen J."/>
            <person name="Corre E."/>
            <person name="Da Silva C."/>
            <person name="Delage L."/>
            <person name="Delaroque N."/>
            <person name="Dittami S.M."/>
            <person name="Doulbeau S."/>
            <person name="Elias M."/>
            <person name="Farnham G."/>
            <person name="Gachon C.M."/>
            <person name="Gschloessl B."/>
            <person name="Heesch S."/>
            <person name="Jabbari K."/>
            <person name="Jubin C."/>
            <person name="Kawai H."/>
            <person name="Kimura K."/>
            <person name="Kloareg B."/>
            <person name="Kupper F.C."/>
            <person name="Lang D."/>
            <person name="Le Bail A."/>
            <person name="Leblanc C."/>
            <person name="Lerouge P."/>
            <person name="Lohr M."/>
            <person name="Lopez P.J."/>
            <person name="Martens C."/>
            <person name="Maumus F."/>
            <person name="Michel G."/>
            <person name="Miranda-Saavedra D."/>
            <person name="Morales J."/>
            <person name="Moreau H."/>
            <person name="Motomura T."/>
            <person name="Nagasato C."/>
            <person name="Napoli C.A."/>
            <person name="Nelson D.R."/>
            <person name="Nyvall-Collen P."/>
            <person name="Peters A.F."/>
            <person name="Pommier C."/>
            <person name="Potin P."/>
            <person name="Poulain J."/>
            <person name="Quesneville H."/>
            <person name="Read B."/>
            <person name="Rensing S.A."/>
            <person name="Ritter A."/>
            <person name="Rousvoal S."/>
            <person name="Samanta M."/>
            <person name="Samson G."/>
            <person name="Schroeder D.C."/>
            <person name="Segurens B."/>
            <person name="Strittmatter M."/>
            <person name="Tonon T."/>
            <person name="Tregear J.W."/>
            <person name="Valentin K."/>
            <person name="von Dassow P."/>
            <person name="Yamagishi T."/>
            <person name="Van de Peer Y."/>
            <person name="Wincker P."/>
        </authorList>
    </citation>
    <scope>NUCLEOTIDE SEQUENCE [LARGE SCALE GENOMIC DNA]</scope>
    <source>
        <strain evidence="5">Ec32 / CCAP1310/4</strain>
    </source>
</reference>
<feature type="transmembrane region" description="Helical" evidence="2">
    <location>
        <begin position="1407"/>
        <end position="1425"/>
    </location>
</feature>
<feature type="transmembrane region" description="Helical" evidence="2">
    <location>
        <begin position="1265"/>
        <end position="1287"/>
    </location>
</feature>
<keyword evidence="2" id="KW-1133">Transmembrane helix</keyword>
<feature type="transmembrane region" description="Helical" evidence="2">
    <location>
        <begin position="1211"/>
        <end position="1231"/>
    </location>
</feature>
<dbReference type="EMBL" id="FN648392">
    <property type="protein sequence ID" value="CBJ30765.1"/>
    <property type="molecule type" value="Genomic_DNA"/>
</dbReference>
<feature type="region of interest" description="Disordered" evidence="1">
    <location>
        <begin position="1012"/>
        <end position="1092"/>
    </location>
</feature>
<feature type="transmembrane region" description="Helical" evidence="2">
    <location>
        <begin position="968"/>
        <end position="993"/>
    </location>
</feature>
<evidence type="ECO:0000256" key="2">
    <source>
        <dbReference type="SAM" id="Phobius"/>
    </source>
</evidence>
<keyword evidence="2" id="KW-0812">Transmembrane</keyword>
<evidence type="ECO:0000313" key="4">
    <source>
        <dbReference type="EMBL" id="CBJ30765.1"/>
    </source>
</evidence>
<feature type="signal peptide" evidence="3">
    <location>
        <begin position="1"/>
        <end position="23"/>
    </location>
</feature>
<feature type="compositionally biased region" description="Low complexity" evidence="1">
    <location>
        <begin position="1012"/>
        <end position="1029"/>
    </location>
</feature>